<reference evidence="2" key="2">
    <citation type="submission" date="2018-03" db="EMBL/GenBank/DDBJ databases">
        <title>The Triticum urartu genome reveals the dynamic nature of wheat genome evolution.</title>
        <authorList>
            <person name="Ling H."/>
            <person name="Ma B."/>
            <person name="Shi X."/>
            <person name="Liu H."/>
            <person name="Dong L."/>
            <person name="Sun H."/>
            <person name="Cao Y."/>
            <person name="Gao Q."/>
            <person name="Zheng S."/>
            <person name="Li Y."/>
            <person name="Yu Y."/>
            <person name="Du H."/>
            <person name="Qi M."/>
            <person name="Li Y."/>
            <person name="Yu H."/>
            <person name="Cui Y."/>
            <person name="Wang N."/>
            <person name="Chen C."/>
            <person name="Wu H."/>
            <person name="Zhao Y."/>
            <person name="Zhang J."/>
            <person name="Li Y."/>
            <person name="Zhou W."/>
            <person name="Zhang B."/>
            <person name="Hu W."/>
            <person name="Eijk M."/>
            <person name="Tang J."/>
            <person name="Witsenboer H."/>
            <person name="Zhao S."/>
            <person name="Li Z."/>
            <person name="Zhang A."/>
            <person name="Wang D."/>
            <person name="Liang C."/>
        </authorList>
    </citation>
    <scope>NUCLEOTIDE SEQUENCE [LARGE SCALE GENOMIC DNA]</scope>
    <source>
        <strain evidence="2">cv. G1812</strain>
    </source>
</reference>
<name>A0A8R7QKG2_TRIUA</name>
<organism evidence="2 3">
    <name type="scientific">Triticum urartu</name>
    <name type="common">Red wild einkorn</name>
    <name type="synonym">Crithodium urartu</name>
    <dbReference type="NCBI Taxonomy" id="4572"/>
    <lineage>
        <taxon>Eukaryota</taxon>
        <taxon>Viridiplantae</taxon>
        <taxon>Streptophyta</taxon>
        <taxon>Embryophyta</taxon>
        <taxon>Tracheophyta</taxon>
        <taxon>Spermatophyta</taxon>
        <taxon>Magnoliopsida</taxon>
        <taxon>Liliopsida</taxon>
        <taxon>Poales</taxon>
        <taxon>Poaceae</taxon>
        <taxon>BOP clade</taxon>
        <taxon>Pooideae</taxon>
        <taxon>Triticodae</taxon>
        <taxon>Triticeae</taxon>
        <taxon>Triticinae</taxon>
        <taxon>Triticum</taxon>
    </lineage>
</organism>
<accession>A0A8R7QKG2</accession>
<evidence type="ECO:0000313" key="3">
    <source>
        <dbReference type="Proteomes" id="UP000015106"/>
    </source>
</evidence>
<proteinExistence type="predicted"/>
<dbReference type="AlphaFoldDB" id="A0A8R7QKG2"/>
<dbReference type="Proteomes" id="UP000015106">
    <property type="component" value="Chromosome 5"/>
</dbReference>
<dbReference type="Gramene" id="TuG1812G0500003815.01.T03">
    <property type="protein sequence ID" value="TuG1812G0500003815.01.T03.cds252747"/>
    <property type="gene ID" value="TuG1812G0500003815.01"/>
</dbReference>
<dbReference type="EnsemblPlants" id="TuG1812G0500003815.01.T01">
    <property type="protein sequence ID" value="TuG1812G0500003815.01.T01.cds252747"/>
    <property type="gene ID" value="TuG1812G0500003815.01"/>
</dbReference>
<dbReference type="EnsemblPlants" id="TuG1812G0500003815.01.T03">
    <property type="protein sequence ID" value="TuG1812G0500003815.01.T03.cds252747"/>
    <property type="gene ID" value="TuG1812G0500003815.01"/>
</dbReference>
<feature type="region of interest" description="Disordered" evidence="1">
    <location>
        <begin position="1"/>
        <end position="113"/>
    </location>
</feature>
<keyword evidence="3" id="KW-1185">Reference proteome</keyword>
<dbReference type="Gramene" id="TuG1812G0500003815.01.T01">
    <property type="protein sequence ID" value="TuG1812G0500003815.01.T01.cds252747"/>
    <property type="gene ID" value="TuG1812G0500003815.01"/>
</dbReference>
<reference evidence="3" key="1">
    <citation type="journal article" date="2013" name="Nature">
        <title>Draft genome of the wheat A-genome progenitor Triticum urartu.</title>
        <authorList>
            <person name="Ling H.Q."/>
            <person name="Zhao S."/>
            <person name="Liu D."/>
            <person name="Wang J."/>
            <person name="Sun H."/>
            <person name="Zhang C."/>
            <person name="Fan H."/>
            <person name="Li D."/>
            <person name="Dong L."/>
            <person name="Tao Y."/>
            <person name="Gao C."/>
            <person name="Wu H."/>
            <person name="Li Y."/>
            <person name="Cui Y."/>
            <person name="Guo X."/>
            <person name="Zheng S."/>
            <person name="Wang B."/>
            <person name="Yu K."/>
            <person name="Liang Q."/>
            <person name="Yang W."/>
            <person name="Lou X."/>
            <person name="Chen J."/>
            <person name="Feng M."/>
            <person name="Jian J."/>
            <person name="Zhang X."/>
            <person name="Luo G."/>
            <person name="Jiang Y."/>
            <person name="Liu J."/>
            <person name="Wang Z."/>
            <person name="Sha Y."/>
            <person name="Zhang B."/>
            <person name="Wu H."/>
            <person name="Tang D."/>
            <person name="Shen Q."/>
            <person name="Xue P."/>
            <person name="Zou S."/>
            <person name="Wang X."/>
            <person name="Liu X."/>
            <person name="Wang F."/>
            <person name="Yang Y."/>
            <person name="An X."/>
            <person name="Dong Z."/>
            <person name="Zhang K."/>
            <person name="Zhang X."/>
            <person name="Luo M.C."/>
            <person name="Dvorak J."/>
            <person name="Tong Y."/>
            <person name="Wang J."/>
            <person name="Yang H."/>
            <person name="Li Z."/>
            <person name="Wang D."/>
            <person name="Zhang A."/>
            <person name="Wang J."/>
        </authorList>
    </citation>
    <scope>NUCLEOTIDE SEQUENCE</scope>
    <source>
        <strain evidence="3">cv. G1812</strain>
    </source>
</reference>
<evidence type="ECO:0000313" key="2">
    <source>
        <dbReference type="EnsemblPlants" id="TuG1812G0500003815.01.T03.cds252747"/>
    </source>
</evidence>
<sequence>MTNPPSTPLLFASSHPTPPPVTSSSPTTGALSPPLPDRLDQIRPGSPSLLAPETLEAPIFPTQTPPHSADSPIPAGDLYPPSPLPLTFPPKGRPQTGRIHHAHSGASGSDARNQRRSAFRIPSALFHNSTHGGLLLHLHT</sequence>
<reference evidence="2" key="3">
    <citation type="submission" date="2022-06" db="UniProtKB">
        <authorList>
            <consortium name="EnsemblPlants"/>
        </authorList>
    </citation>
    <scope>IDENTIFICATION</scope>
</reference>
<feature type="compositionally biased region" description="Pro residues" evidence="1">
    <location>
        <begin position="80"/>
        <end position="92"/>
    </location>
</feature>
<protein>
    <submittedName>
        <fullName evidence="2">Uncharacterized protein</fullName>
    </submittedName>
</protein>
<evidence type="ECO:0000256" key="1">
    <source>
        <dbReference type="SAM" id="MobiDB-lite"/>
    </source>
</evidence>